<feature type="domain" description="Metallo-beta-lactamase" evidence="3">
    <location>
        <begin position="58"/>
        <end position="260"/>
    </location>
</feature>
<name>A0ABV3WRF7_9HYPH</name>
<dbReference type="InterPro" id="IPR044094">
    <property type="entry name" value="AtsA-like_MBL-fold"/>
</dbReference>
<keyword evidence="2" id="KW-0732">Signal</keyword>
<dbReference type="InterPro" id="IPR036866">
    <property type="entry name" value="RibonucZ/Hydroxyglut_hydro"/>
</dbReference>
<dbReference type="CDD" id="cd07719">
    <property type="entry name" value="arylsulfatase_AtsA-like_MBL-fold"/>
    <property type="match status" value="1"/>
</dbReference>
<keyword evidence="1" id="KW-0378">Hydrolase</keyword>
<evidence type="ECO:0000256" key="2">
    <source>
        <dbReference type="SAM" id="SignalP"/>
    </source>
</evidence>
<organism evidence="4 5">
    <name type="scientific">Neoaquamicrobium sediminum</name>
    <dbReference type="NCBI Taxonomy" id="1849104"/>
    <lineage>
        <taxon>Bacteria</taxon>
        <taxon>Pseudomonadati</taxon>
        <taxon>Pseudomonadota</taxon>
        <taxon>Alphaproteobacteria</taxon>
        <taxon>Hyphomicrobiales</taxon>
        <taxon>Phyllobacteriaceae</taxon>
        <taxon>Neoaquamicrobium</taxon>
    </lineage>
</organism>
<proteinExistence type="predicted"/>
<reference evidence="4 5" key="1">
    <citation type="submission" date="2024-01" db="EMBL/GenBank/DDBJ databases">
        <title>New evidence supports the origin of RcGTA from prophage.</title>
        <authorList>
            <person name="Xu Y."/>
            <person name="Liu B."/>
            <person name="Chen F."/>
        </authorList>
    </citation>
    <scope>NUCLEOTIDE SEQUENCE [LARGE SCALE GENOMIC DNA]</scope>
    <source>
        <strain evidence="4 5">CBW1107-2</strain>
    </source>
</reference>
<dbReference type="EMBL" id="JAZHFV010000002">
    <property type="protein sequence ID" value="MEX4007248.1"/>
    <property type="molecule type" value="Genomic_DNA"/>
</dbReference>
<dbReference type="PANTHER" id="PTHR46018:SF2">
    <property type="entry name" value="ZINC PHOSPHODIESTERASE ELAC PROTEIN 1"/>
    <property type="match status" value="1"/>
</dbReference>
<dbReference type="InterPro" id="IPR001279">
    <property type="entry name" value="Metallo-B-lactamas"/>
</dbReference>
<comment type="caution">
    <text evidence="4">The sequence shown here is derived from an EMBL/GenBank/DDBJ whole genome shotgun (WGS) entry which is preliminary data.</text>
</comment>
<dbReference type="SMART" id="SM00849">
    <property type="entry name" value="Lactamase_B"/>
    <property type="match status" value="1"/>
</dbReference>
<keyword evidence="5" id="KW-1185">Reference proteome</keyword>
<dbReference type="PROSITE" id="PS51318">
    <property type="entry name" value="TAT"/>
    <property type="match status" value="1"/>
</dbReference>
<dbReference type="Gene3D" id="3.60.15.10">
    <property type="entry name" value="Ribonuclease Z/Hydroxyacylglutathione hydrolase-like"/>
    <property type="match status" value="1"/>
</dbReference>
<feature type="chain" id="PRO_5047104986" evidence="2">
    <location>
        <begin position="29"/>
        <end position="333"/>
    </location>
</feature>
<dbReference type="PANTHER" id="PTHR46018">
    <property type="entry name" value="ZINC PHOSPHODIESTERASE ELAC PROTEIN 1"/>
    <property type="match status" value="1"/>
</dbReference>
<sequence length="333" mass="35913">MQITRRTGLKLMVAGAAASAFPTISAEAKSPPAQAKSTRLILLGTGGGPTPLPGRNQPANVLLVNDEPYIVDAGNGVARQLMLAGIAAHRVGRIFITHHHDDHNADMGTLMGLAWSNGRASPSEAYGPPGTEAMVEAFVEYFEPNAAVRLAFSGGKKPPRELFRGHDISASGPVYEDDNVRVTCVENTHYPNQGHKDGVHHVSYSYRFETADRVVVFSGDTAASEELTELAKDADVLVHEVINAERTAALFREKFASQGRSPEEIERVLQAVIAIHTPLEDVGRIAEAAKVKTLVLNHFVPGFDPEETPEGWTVGVSRHFSGRVIVGEDLMEV</sequence>
<evidence type="ECO:0000313" key="4">
    <source>
        <dbReference type="EMBL" id="MEX4007248.1"/>
    </source>
</evidence>
<protein>
    <submittedName>
        <fullName evidence="4">MBL fold metallo-hydrolase</fullName>
    </submittedName>
</protein>
<gene>
    <name evidence="4" type="ORF">V1479_08025</name>
</gene>
<dbReference type="RefSeq" id="WP_368802444.1">
    <property type="nucleotide sequence ID" value="NZ_JAZHFV010000002.1"/>
</dbReference>
<dbReference type="SUPFAM" id="SSF56281">
    <property type="entry name" value="Metallo-hydrolase/oxidoreductase"/>
    <property type="match status" value="1"/>
</dbReference>
<accession>A0ABV3WRF7</accession>
<evidence type="ECO:0000256" key="1">
    <source>
        <dbReference type="ARBA" id="ARBA00022801"/>
    </source>
</evidence>
<dbReference type="Proteomes" id="UP001559025">
    <property type="component" value="Unassembled WGS sequence"/>
</dbReference>
<evidence type="ECO:0000313" key="5">
    <source>
        <dbReference type="Proteomes" id="UP001559025"/>
    </source>
</evidence>
<feature type="signal peptide" evidence="2">
    <location>
        <begin position="1"/>
        <end position="28"/>
    </location>
</feature>
<evidence type="ECO:0000259" key="3">
    <source>
        <dbReference type="SMART" id="SM00849"/>
    </source>
</evidence>
<dbReference type="InterPro" id="IPR006311">
    <property type="entry name" value="TAT_signal"/>
</dbReference>
<dbReference type="Pfam" id="PF12706">
    <property type="entry name" value="Lactamase_B_2"/>
    <property type="match status" value="1"/>
</dbReference>